<reference evidence="9 10" key="1">
    <citation type="journal article" date="2010" name="Science">
        <title>Genomic comparison of the ants Camponotus floridanus and Harpegnathos saltator.</title>
        <authorList>
            <person name="Bonasio R."/>
            <person name="Zhang G."/>
            <person name="Ye C."/>
            <person name="Mutti N.S."/>
            <person name="Fang X."/>
            <person name="Qin N."/>
            <person name="Donahue G."/>
            <person name="Yang P."/>
            <person name="Li Q."/>
            <person name="Li C."/>
            <person name="Zhang P."/>
            <person name="Huang Z."/>
            <person name="Berger S.L."/>
            <person name="Reinberg D."/>
            <person name="Wang J."/>
            <person name="Liebig J."/>
        </authorList>
    </citation>
    <scope>NUCLEOTIDE SEQUENCE [LARGE SCALE GENOMIC DNA]</scope>
    <source>
        <strain evidence="9 10">R22 G/1</strain>
    </source>
</reference>
<dbReference type="Proteomes" id="UP000008237">
    <property type="component" value="Unassembled WGS sequence"/>
</dbReference>
<dbReference type="Pfam" id="PF00067">
    <property type="entry name" value="p450"/>
    <property type="match status" value="1"/>
</dbReference>
<keyword evidence="6" id="KW-0408">Iron</keyword>
<dbReference type="GO" id="GO:0005506">
    <property type="term" value="F:iron ion binding"/>
    <property type="evidence" value="ECO:0007669"/>
    <property type="project" value="InterPro"/>
</dbReference>
<keyword evidence="3" id="KW-0349">Heme</keyword>
<evidence type="ECO:0000256" key="8">
    <source>
        <dbReference type="SAM" id="SignalP"/>
    </source>
</evidence>
<dbReference type="InParanoid" id="E2BFW6"/>
<feature type="signal peptide" evidence="8">
    <location>
        <begin position="1"/>
        <end position="18"/>
    </location>
</feature>
<dbReference type="SUPFAM" id="SSF48264">
    <property type="entry name" value="Cytochrome P450"/>
    <property type="match status" value="2"/>
</dbReference>
<evidence type="ECO:0000256" key="4">
    <source>
        <dbReference type="ARBA" id="ARBA00022723"/>
    </source>
</evidence>
<evidence type="ECO:0000256" key="3">
    <source>
        <dbReference type="ARBA" id="ARBA00022617"/>
    </source>
</evidence>
<evidence type="ECO:0000256" key="7">
    <source>
        <dbReference type="ARBA" id="ARBA00023033"/>
    </source>
</evidence>
<evidence type="ECO:0000256" key="6">
    <source>
        <dbReference type="ARBA" id="ARBA00023004"/>
    </source>
</evidence>
<evidence type="ECO:0000256" key="1">
    <source>
        <dbReference type="ARBA" id="ARBA00001971"/>
    </source>
</evidence>
<dbReference type="GO" id="GO:0004497">
    <property type="term" value="F:monooxygenase activity"/>
    <property type="evidence" value="ECO:0007669"/>
    <property type="project" value="UniProtKB-KW"/>
</dbReference>
<dbReference type="InterPro" id="IPR036396">
    <property type="entry name" value="Cyt_P450_sf"/>
</dbReference>
<evidence type="ECO:0000256" key="2">
    <source>
        <dbReference type="ARBA" id="ARBA00010617"/>
    </source>
</evidence>
<dbReference type="AlphaFoldDB" id="E2BFW6"/>
<dbReference type="GO" id="GO:0016705">
    <property type="term" value="F:oxidoreductase activity, acting on paired donors, with incorporation or reduction of molecular oxygen"/>
    <property type="evidence" value="ECO:0007669"/>
    <property type="project" value="InterPro"/>
</dbReference>
<organism evidence="10">
    <name type="scientific">Harpegnathos saltator</name>
    <name type="common">Jerdon's jumping ant</name>
    <dbReference type="NCBI Taxonomy" id="610380"/>
    <lineage>
        <taxon>Eukaryota</taxon>
        <taxon>Metazoa</taxon>
        <taxon>Ecdysozoa</taxon>
        <taxon>Arthropoda</taxon>
        <taxon>Hexapoda</taxon>
        <taxon>Insecta</taxon>
        <taxon>Pterygota</taxon>
        <taxon>Neoptera</taxon>
        <taxon>Endopterygota</taxon>
        <taxon>Hymenoptera</taxon>
        <taxon>Apocrita</taxon>
        <taxon>Aculeata</taxon>
        <taxon>Formicoidea</taxon>
        <taxon>Formicidae</taxon>
        <taxon>Ponerinae</taxon>
        <taxon>Ponerini</taxon>
        <taxon>Harpegnathos</taxon>
    </lineage>
</organism>
<dbReference type="Gene3D" id="1.10.630.10">
    <property type="entry name" value="Cytochrome P450"/>
    <property type="match status" value="2"/>
</dbReference>
<accession>E2BFW6</accession>
<gene>
    <name evidence="9" type="ORF">EAI_14582</name>
</gene>
<keyword evidence="8" id="KW-0732">Signal</keyword>
<keyword evidence="4" id="KW-0479">Metal-binding</keyword>
<dbReference type="GO" id="GO:0020037">
    <property type="term" value="F:heme binding"/>
    <property type="evidence" value="ECO:0007669"/>
    <property type="project" value="InterPro"/>
</dbReference>
<dbReference type="OrthoDB" id="1470350at2759"/>
<dbReference type="InterPro" id="IPR050196">
    <property type="entry name" value="Cytochrome_P450_Monoox"/>
</dbReference>
<evidence type="ECO:0000313" key="10">
    <source>
        <dbReference type="Proteomes" id="UP000008237"/>
    </source>
</evidence>
<comment type="similarity">
    <text evidence="2">Belongs to the cytochrome P450 family.</text>
</comment>
<protein>
    <submittedName>
        <fullName evidence="9">Cytochrome P450 4g15</fullName>
    </submittedName>
</protein>
<sequence length="205" mass="23601">MAYIFLALLVTTYGIVFLYREQTCDSPCDEITKFSEPWLGGGLLITKGNKWRKHRKVIAPTFHMSILKTFVPLIYENSLDLARRLREKVGQQFDCHDYLSAITVDIMMETAMGIRREKKQNTGHDYAMAIMKSCVGRKYAMLKLKILLSTILRNYRITSDVSYQDFALQGDIILKRSDGFNIKIESRKSTSDKGVTLIAQKREEV</sequence>
<feature type="chain" id="PRO_5003157816" evidence="8">
    <location>
        <begin position="19"/>
        <end position="205"/>
    </location>
</feature>
<keyword evidence="5" id="KW-0560">Oxidoreductase</keyword>
<comment type="cofactor">
    <cofactor evidence="1">
        <name>heme</name>
        <dbReference type="ChEBI" id="CHEBI:30413"/>
    </cofactor>
</comment>
<name>E2BFW6_HARSA</name>
<dbReference type="InterPro" id="IPR001128">
    <property type="entry name" value="Cyt_P450"/>
</dbReference>
<evidence type="ECO:0000256" key="5">
    <source>
        <dbReference type="ARBA" id="ARBA00023002"/>
    </source>
</evidence>
<keyword evidence="7" id="KW-0503">Monooxygenase</keyword>
<dbReference type="PANTHER" id="PTHR24291">
    <property type="entry name" value="CYTOCHROME P450 FAMILY 4"/>
    <property type="match status" value="1"/>
</dbReference>
<keyword evidence="10" id="KW-1185">Reference proteome</keyword>
<proteinExistence type="inferred from homology"/>
<dbReference type="EMBL" id="GL448096">
    <property type="protein sequence ID" value="EFN85368.1"/>
    <property type="molecule type" value="Genomic_DNA"/>
</dbReference>
<evidence type="ECO:0000313" key="9">
    <source>
        <dbReference type="EMBL" id="EFN85368.1"/>
    </source>
</evidence>
<dbReference type="PANTHER" id="PTHR24291:SF106">
    <property type="entry name" value="CYTOCHROME P450 4G1-RELATED"/>
    <property type="match status" value="1"/>
</dbReference>